<reference evidence="2 3" key="1">
    <citation type="journal article" date="2016" name="Genome Biol. Evol.">
        <title>Divergent and convergent evolution of fungal pathogenicity.</title>
        <authorList>
            <person name="Shang Y."/>
            <person name="Xiao G."/>
            <person name="Zheng P."/>
            <person name="Cen K."/>
            <person name="Zhan S."/>
            <person name="Wang C."/>
        </authorList>
    </citation>
    <scope>NUCLEOTIDE SEQUENCE [LARGE SCALE GENOMIC DNA]</scope>
    <source>
        <strain evidence="2 3">RCEF 264</strain>
    </source>
</reference>
<accession>A0A167QYN5</accession>
<protein>
    <recommendedName>
        <fullName evidence="4">F-box domain-containing protein</fullName>
    </recommendedName>
</protein>
<dbReference type="OrthoDB" id="2687876at2759"/>
<feature type="compositionally biased region" description="Low complexity" evidence="1">
    <location>
        <begin position="240"/>
        <end position="270"/>
    </location>
</feature>
<dbReference type="AlphaFoldDB" id="A0A167QYN5"/>
<dbReference type="CDD" id="cd09917">
    <property type="entry name" value="F-box_SF"/>
    <property type="match status" value="1"/>
</dbReference>
<organism evidence="2 3">
    <name type="scientific">Niveomyces insectorum RCEF 264</name>
    <dbReference type="NCBI Taxonomy" id="1081102"/>
    <lineage>
        <taxon>Eukaryota</taxon>
        <taxon>Fungi</taxon>
        <taxon>Dikarya</taxon>
        <taxon>Ascomycota</taxon>
        <taxon>Pezizomycotina</taxon>
        <taxon>Sordariomycetes</taxon>
        <taxon>Hypocreomycetidae</taxon>
        <taxon>Hypocreales</taxon>
        <taxon>Cordycipitaceae</taxon>
        <taxon>Niveomyces</taxon>
    </lineage>
</organism>
<dbReference type="SUPFAM" id="SSF81383">
    <property type="entry name" value="F-box domain"/>
    <property type="match status" value="1"/>
</dbReference>
<gene>
    <name evidence="2" type="ORF">SPI_06988</name>
</gene>
<dbReference type="EMBL" id="AZHD01000013">
    <property type="protein sequence ID" value="OAA58103.1"/>
    <property type="molecule type" value="Genomic_DNA"/>
</dbReference>
<keyword evidence="3" id="KW-1185">Reference proteome</keyword>
<evidence type="ECO:0000256" key="1">
    <source>
        <dbReference type="SAM" id="MobiDB-lite"/>
    </source>
</evidence>
<evidence type="ECO:0000313" key="3">
    <source>
        <dbReference type="Proteomes" id="UP000076874"/>
    </source>
</evidence>
<dbReference type="Proteomes" id="UP000076874">
    <property type="component" value="Unassembled WGS sequence"/>
</dbReference>
<sequence length="493" mass="52694">MASIYRPHQVRALLSVTALSPQEVDDVEVFVPAQADSEPVRASLCLPFPTVRQADLGTLHRLPTDILWLVCLMLDARSCFALRQVNRTAREVVTGLPQYRLLMRWALESMQAIFRSRVARYVTLGDLHRVLHNHECAICNVTAASMVVNDDGDDDDDGGGGGGGCGCCPYCFGLSVKPVTSQANVLVVDHSFSGMTVQGANTLADAIENIASDNTTAAGPTTEPTTGTTKAASDDGSNGATTTPASTTAGTTNETAAAATTATATTAAATAPPPCRGAHKRGRGRTKAAGMYLFLPTLTRCCASCLEESPGLRATPLVSLCAAAGMETQPFAPFACLPPGAVAYAQAAGNANNTASARSLDMLSMAVIAQDKVTQVLMANGFSRQRMKTILCESGCLDEYSSEFEKPWRQMVTIFLPVFDRSLGRAIEGLACRGCYNQTEKVFGFLEAMPKYRQTVYGSEDAFLAHFERCPEAIKLWKRARKGLRLSRPLAVR</sequence>
<feature type="compositionally biased region" description="Low complexity" evidence="1">
    <location>
        <begin position="215"/>
        <end position="229"/>
    </location>
</feature>
<evidence type="ECO:0000313" key="2">
    <source>
        <dbReference type="EMBL" id="OAA58103.1"/>
    </source>
</evidence>
<dbReference type="InterPro" id="IPR036047">
    <property type="entry name" value="F-box-like_dom_sf"/>
</dbReference>
<comment type="caution">
    <text evidence="2">The sequence shown here is derived from an EMBL/GenBank/DDBJ whole genome shotgun (WGS) entry which is preliminary data.</text>
</comment>
<name>A0A167QYN5_9HYPO</name>
<proteinExistence type="predicted"/>
<feature type="region of interest" description="Disordered" evidence="1">
    <location>
        <begin position="214"/>
        <end position="283"/>
    </location>
</feature>
<evidence type="ECO:0008006" key="4">
    <source>
        <dbReference type="Google" id="ProtNLM"/>
    </source>
</evidence>